<feature type="region of interest" description="Disordered" evidence="2">
    <location>
        <begin position="1"/>
        <end position="20"/>
    </location>
</feature>
<gene>
    <name evidence="3" type="ORF">SAMN04489806_1364</name>
</gene>
<feature type="region of interest" description="Disordered" evidence="2">
    <location>
        <begin position="57"/>
        <end position="77"/>
    </location>
</feature>
<evidence type="ECO:0000256" key="1">
    <source>
        <dbReference type="ARBA" id="ARBA00022679"/>
    </source>
</evidence>
<proteinExistence type="predicted"/>
<dbReference type="Gene3D" id="3.40.50.10540">
    <property type="entry name" value="Crotonobetainyl-coa:carnitine coa-transferase, domain 1"/>
    <property type="match status" value="1"/>
</dbReference>
<dbReference type="STRING" id="640635.SAMN04489806_1364"/>
<dbReference type="GO" id="GO:0008410">
    <property type="term" value="F:CoA-transferase activity"/>
    <property type="evidence" value="ECO:0007669"/>
    <property type="project" value="TreeGrafter"/>
</dbReference>
<dbReference type="Gene3D" id="3.30.1540.10">
    <property type="entry name" value="formyl-coa transferase, domain 3"/>
    <property type="match status" value="1"/>
</dbReference>
<dbReference type="OrthoDB" id="9797653at2"/>
<sequence length="413" mass="45394">MTMQDIQNAQDAAPTAAEPTTTLPLDGIRVIDFTQVFMGPSCTQMLGDFGADVIKIERPGTGDTSRTSYPDKDGTDNPIFQSINRNKRGMTIDTKSEEGRAVVRELIAGADVVVSNFRAGVMERMGFGYEQLRELNPRLVWASGTGFGSTGPYAKLGGQDVINQAYSGVMWRRSSEDDPLAVYPTTLCDYTTGMHLFQGILLALRTRDVTGEGQRVDVTMYDSMLHMQMQEAAMQLNRGFEVNWGRMPLTGVFATTDSAVCMVGGFTPDPLARISEALELDEDLTLRPEFANLEKQLENRSALQAIFAERFATNSTAHWTARLEGVGVLNAPVRTLAEALDDEQTAANGMIVEAEHPTAGRFRMLNAPIHLSETPATVRRVAPRLGEHNAEILAENGFDDDQIRRLQELGVLR</sequence>
<evidence type="ECO:0000313" key="4">
    <source>
        <dbReference type="Proteomes" id="UP000199183"/>
    </source>
</evidence>
<dbReference type="PANTHER" id="PTHR48207:SF3">
    <property type="entry name" value="SUCCINATE--HYDROXYMETHYLGLUTARATE COA-TRANSFERASE"/>
    <property type="match status" value="1"/>
</dbReference>
<dbReference type="InterPro" id="IPR044855">
    <property type="entry name" value="CoA-Trfase_III_dom3_sf"/>
</dbReference>
<protein>
    <submittedName>
        <fullName evidence="3">Formyl-CoA transferase</fullName>
    </submittedName>
</protein>
<dbReference type="Proteomes" id="UP000199183">
    <property type="component" value="Unassembled WGS sequence"/>
</dbReference>
<dbReference type="AlphaFoldDB" id="A0A1H4L070"/>
<accession>A0A1H4L070</accession>
<dbReference type="InterPro" id="IPR023606">
    <property type="entry name" value="CoA-Trfase_III_dom_1_sf"/>
</dbReference>
<evidence type="ECO:0000256" key="2">
    <source>
        <dbReference type="SAM" id="MobiDB-lite"/>
    </source>
</evidence>
<keyword evidence="4" id="KW-1185">Reference proteome</keyword>
<dbReference type="EMBL" id="FNRY01000001">
    <property type="protein sequence ID" value="SEB63735.1"/>
    <property type="molecule type" value="Genomic_DNA"/>
</dbReference>
<evidence type="ECO:0000313" key="3">
    <source>
        <dbReference type="EMBL" id="SEB63735.1"/>
    </source>
</evidence>
<keyword evidence="1 3" id="KW-0808">Transferase</keyword>
<organism evidence="3 4">
    <name type="scientific">Paramicrobacterium humi</name>
    <dbReference type="NCBI Taxonomy" id="640635"/>
    <lineage>
        <taxon>Bacteria</taxon>
        <taxon>Bacillati</taxon>
        <taxon>Actinomycetota</taxon>
        <taxon>Actinomycetes</taxon>
        <taxon>Micrococcales</taxon>
        <taxon>Microbacteriaceae</taxon>
        <taxon>Paramicrobacterium</taxon>
    </lineage>
</organism>
<name>A0A1H4L070_9MICO</name>
<dbReference type="SUPFAM" id="SSF89796">
    <property type="entry name" value="CoA-transferase family III (CaiB/BaiF)"/>
    <property type="match status" value="1"/>
</dbReference>
<dbReference type="PANTHER" id="PTHR48207">
    <property type="entry name" value="SUCCINATE--HYDROXYMETHYLGLUTARATE COA-TRANSFERASE"/>
    <property type="match status" value="1"/>
</dbReference>
<dbReference type="Pfam" id="PF02515">
    <property type="entry name" value="CoA_transf_3"/>
    <property type="match status" value="1"/>
</dbReference>
<feature type="compositionally biased region" description="Polar residues" evidence="2">
    <location>
        <begin position="1"/>
        <end position="10"/>
    </location>
</feature>
<dbReference type="InterPro" id="IPR003673">
    <property type="entry name" value="CoA-Trfase_fam_III"/>
</dbReference>
<reference evidence="3 4" key="1">
    <citation type="submission" date="2016-10" db="EMBL/GenBank/DDBJ databases">
        <authorList>
            <person name="de Groot N.N."/>
        </authorList>
    </citation>
    <scope>NUCLEOTIDE SEQUENCE [LARGE SCALE GENOMIC DNA]</scope>
    <source>
        <strain evidence="3 4">DSM 21799</strain>
    </source>
</reference>
<dbReference type="InterPro" id="IPR050483">
    <property type="entry name" value="CoA-transferase_III_domain"/>
</dbReference>